<feature type="domain" description="Mur ligase C-terminal" evidence="4">
    <location>
        <begin position="281"/>
        <end position="402"/>
    </location>
</feature>
<dbReference type="InterPro" id="IPR013221">
    <property type="entry name" value="Mur_ligase_cen"/>
</dbReference>
<proteinExistence type="inferred from homology"/>
<feature type="binding site" evidence="2">
    <location>
        <position position="325"/>
    </location>
    <ligand>
        <name>meso-2,6-diaminopimelate</name>
        <dbReference type="ChEBI" id="CHEBI:57791"/>
    </ligand>
</feature>
<feature type="modified residue" description="N6-carboxylysine" evidence="2">
    <location>
        <position position="176"/>
    </location>
</feature>
<keyword evidence="2" id="KW-0547">Nucleotide-binding</keyword>
<keyword evidence="2 3" id="KW-0961">Cell wall biogenesis/degradation</keyword>
<gene>
    <name evidence="2 6" type="primary">murE</name>
    <name evidence="6" type="ORF">CRECT_0107</name>
</gene>
<dbReference type="GO" id="GO:0071555">
    <property type="term" value="P:cell wall organization"/>
    <property type="evidence" value="ECO:0007669"/>
    <property type="project" value="UniProtKB-KW"/>
</dbReference>
<feature type="domain" description="Mur ligase central" evidence="5">
    <location>
        <begin position="64"/>
        <end position="257"/>
    </location>
</feature>
<dbReference type="GO" id="GO:0008360">
    <property type="term" value="P:regulation of cell shape"/>
    <property type="evidence" value="ECO:0007669"/>
    <property type="project" value="UniProtKB-KW"/>
</dbReference>
<keyword evidence="2 3" id="KW-0133">Cell shape</keyword>
<dbReference type="KEGG" id="crx:CRECT_0107"/>
<comment type="pathway">
    <text evidence="2 3">Cell wall biogenesis; peptidoglycan biosynthesis.</text>
</comment>
<protein>
    <recommendedName>
        <fullName evidence="2">UDP-N-acetylmuramoyl-L-alanyl-D-glutamate--2,6-diaminopimelate ligase</fullName>
        <ecNumber evidence="2">6.3.2.13</ecNumber>
    </recommendedName>
    <alternativeName>
        <fullName evidence="2">Meso-A2pm-adding enzyme</fullName>
    </alternativeName>
    <alternativeName>
        <fullName evidence="2">Meso-diaminopimelate-adding enzyme</fullName>
    </alternativeName>
    <alternativeName>
        <fullName evidence="2">UDP-MurNAc-L-Ala-D-Glu:meso-diaminopimelate ligase</fullName>
    </alternativeName>
    <alternativeName>
        <fullName evidence="2">UDP-MurNAc-tripeptide synthetase</fullName>
    </alternativeName>
    <alternativeName>
        <fullName evidence="2">UDP-N-acetylmuramyl-tripeptide synthetase</fullName>
    </alternativeName>
</protein>
<feature type="binding site" evidence="2">
    <location>
        <position position="404"/>
    </location>
    <ligand>
        <name>meso-2,6-diaminopimelate</name>
        <dbReference type="ChEBI" id="CHEBI:57791"/>
    </ligand>
</feature>
<evidence type="ECO:0000256" key="1">
    <source>
        <dbReference type="ARBA" id="ARBA00005898"/>
    </source>
</evidence>
<comment type="cofactor">
    <cofactor evidence="2">
        <name>Mg(2+)</name>
        <dbReference type="ChEBI" id="CHEBI:18420"/>
    </cofactor>
</comment>
<evidence type="ECO:0000256" key="3">
    <source>
        <dbReference type="RuleBase" id="RU004135"/>
    </source>
</evidence>
<feature type="binding site" evidence="2">
    <location>
        <begin position="66"/>
        <end position="72"/>
    </location>
    <ligand>
        <name>ATP</name>
        <dbReference type="ChEBI" id="CHEBI:30616"/>
    </ligand>
</feature>
<comment type="caution">
    <text evidence="2">Lacks conserved residue(s) required for the propagation of feature annotation.</text>
</comment>
<dbReference type="GO" id="GO:0051301">
    <property type="term" value="P:cell division"/>
    <property type="evidence" value="ECO:0007669"/>
    <property type="project" value="UniProtKB-KW"/>
</dbReference>
<keyword evidence="2 3" id="KW-0132">Cell division</keyword>
<keyword evidence="2 6" id="KW-0436">Ligase</keyword>
<dbReference type="GO" id="GO:0000287">
    <property type="term" value="F:magnesium ion binding"/>
    <property type="evidence" value="ECO:0007669"/>
    <property type="project" value="UniProtKB-UniRule"/>
</dbReference>
<feature type="short sequence motif" description="Meso-diaminopimelate recognition motif" evidence="2">
    <location>
        <begin position="349"/>
        <end position="352"/>
    </location>
</feature>
<dbReference type="GO" id="GO:0005524">
    <property type="term" value="F:ATP binding"/>
    <property type="evidence" value="ECO:0007669"/>
    <property type="project" value="UniProtKB-UniRule"/>
</dbReference>
<dbReference type="SUPFAM" id="SSF53623">
    <property type="entry name" value="MurD-like peptide ligases, catalytic domain"/>
    <property type="match status" value="1"/>
</dbReference>
<dbReference type="EMBL" id="CP012543">
    <property type="protein sequence ID" value="QCD45817.1"/>
    <property type="molecule type" value="Genomic_DNA"/>
</dbReference>
<comment type="subcellular location">
    <subcellularLocation>
        <location evidence="2 3">Cytoplasm</location>
    </subcellularLocation>
</comment>
<dbReference type="NCBIfam" id="NF001126">
    <property type="entry name" value="PRK00139.1-4"/>
    <property type="match status" value="1"/>
</dbReference>
<dbReference type="HAMAP" id="MF_00208">
    <property type="entry name" value="MurE"/>
    <property type="match status" value="1"/>
</dbReference>
<dbReference type="GO" id="GO:0009252">
    <property type="term" value="P:peptidoglycan biosynthetic process"/>
    <property type="evidence" value="ECO:0007669"/>
    <property type="project" value="UniProtKB-UniRule"/>
</dbReference>
<dbReference type="InterPro" id="IPR036615">
    <property type="entry name" value="Mur_ligase_C_dom_sf"/>
</dbReference>
<feature type="binding site" evidence="2">
    <location>
        <position position="400"/>
    </location>
    <ligand>
        <name>meso-2,6-diaminopimelate</name>
        <dbReference type="ChEBI" id="CHEBI:57791"/>
    </ligand>
</feature>
<organism evidence="6 7">
    <name type="scientific">Campylobacter rectus</name>
    <name type="common">Wolinella recta</name>
    <dbReference type="NCBI Taxonomy" id="203"/>
    <lineage>
        <taxon>Bacteria</taxon>
        <taxon>Pseudomonadati</taxon>
        <taxon>Campylobacterota</taxon>
        <taxon>Epsilonproteobacteria</taxon>
        <taxon>Campylobacterales</taxon>
        <taxon>Campylobacteraceae</taxon>
        <taxon>Campylobacter</taxon>
    </lineage>
</organism>
<evidence type="ECO:0000313" key="7">
    <source>
        <dbReference type="Proteomes" id="UP000502377"/>
    </source>
</evidence>
<sequence>MKICVKEGFVTDNSSVCEAGCYFVKTAANAKFEAAAEAKGAKIINLAECKRLLDIDESIKIIGITGTNGKTTTAAAICATLLNLGYGCGLCGTRGAFVNNERIDDKALTTSEILRTLSYLKAASERGCEYFVMEVSSHAIAQKRIESLDFAMKIFTNLTQDHLDYHGTFEEYARVKSEFFADDAPKLINIDDRGGIKFNPANALTYALHANADFAPGEYSLEGGIRATLKTPRRQMALSSNLHGEFNLYNLIAAASCVATLTDRPLEQIARAAAKFDGVEGRMEVVSREPLVIVDFAHTPDGIEKVLNALRHRKIVAVFGAGGDRDRTKRPKMGAIAQKYAHRLVVTSDNPRSEEPESIIAEICGGLEMNECVKCIANRKEAIKYALESLTQDEILVILGKGDETYQEIKGVKYPFSDKEVVRELLDGCV</sequence>
<dbReference type="InterPro" id="IPR004101">
    <property type="entry name" value="Mur_ligase_C"/>
</dbReference>
<dbReference type="InterPro" id="IPR005761">
    <property type="entry name" value="UDP-N-AcMur-Glu-dNH2Pim_ligase"/>
</dbReference>
<feature type="binding site" evidence="2">
    <location>
        <position position="142"/>
    </location>
    <ligand>
        <name>UDP-N-acetyl-alpha-D-muramoyl-L-alanyl-D-glutamate</name>
        <dbReference type="ChEBI" id="CHEBI:83900"/>
    </ligand>
</feature>
<dbReference type="AlphaFoldDB" id="A0A6G5QJQ6"/>
<dbReference type="Gene3D" id="3.40.1190.10">
    <property type="entry name" value="Mur-like, catalytic domain"/>
    <property type="match status" value="1"/>
</dbReference>
<keyword evidence="2 3" id="KW-0131">Cell cycle</keyword>
<dbReference type="Pfam" id="PF08245">
    <property type="entry name" value="Mur_ligase_M"/>
    <property type="match status" value="1"/>
</dbReference>
<evidence type="ECO:0000256" key="2">
    <source>
        <dbReference type="HAMAP-Rule" id="MF_00208"/>
    </source>
</evidence>
<dbReference type="SUPFAM" id="SSF53244">
    <property type="entry name" value="MurD-like peptide ligases, peptide-binding domain"/>
    <property type="match status" value="1"/>
</dbReference>
<evidence type="ECO:0000259" key="5">
    <source>
        <dbReference type="Pfam" id="PF08245"/>
    </source>
</evidence>
<name>A0A6G5QJQ6_CAMRE</name>
<dbReference type="PANTHER" id="PTHR23135:SF4">
    <property type="entry name" value="UDP-N-ACETYLMURAMOYL-L-ALANYL-D-GLUTAMATE--2,6-DIAMINOPIMELATE LIGASE MURE HOMOLOG, CHLOROPLASTIC"/>
    <property type="match status" value="1"/>
</dbReference>
<feature type="binding site" evidence="2">
    <location>
        <position position="144"/>
    </location>
    <ligand>
        <name>UDP-N-acetyl-alpha-D-muramoyl-L-alanyl-D-glutamate</name>
        <dbReference type="ChEBI" id="CHEBI:83900"/>
    </ligand>
</feature>
<keyword evidence="2" id="KW-0067">ATP-binding</keyword>
<dbReference type="EC" id="6.3.2.13" evidence="2"/>
<comment type="catalytic activity">
    <reaction evidence="2">
        <text>UDP-N-acetyl-alpha-D-muramoyl-L-alanyl-D-glutamate + meso-2,6-diaminopimelate + ATP = UDP-N-acetyl-alpha-D-muramoyl-L-alanyl-gamma-D-glutamyl-meso-2,6-diaminopimelate + ADP + phosphate + H(+)</text>
        <dbReference type="Rhea" id="RHEA:23676"/>
        <dbReference type="ChEBI" id="CHEBI:15378"/>
        <dbReference type="ChEBI" id="CHEBI:30616"/>
        <dbReference type="ChEBI" id="CHEBI:43474"/>
        <dbReference type="ChEBI" id="CHEBI:57791"/>
        <dbReference type="ChEBI" id="CHEBI:83900"/>
        <dbReference type="ChEBI" id="CHEBI:83905"/>
        <dbReference type="ChEBI" id="CHEBI:456216"/>
        <dbReference type="EC" id="6.3.2.13"/>
    </reaction>
</comment>
<keyword evidence="2" id="KW-0460">Magnesium</keyword>
<comment type="function">
    <text evidence="2">Catalyzes the addition of meso-diaminopimelic acid to the nucleotide precursor UDP-N-acetylmuramoyl-L-alanyl-D-glutamate (UMAG) in the biosynthesis of bacterial cell-wall peptidoglycan.</text>
</comment>
<dbReference type="RefSeq" id="WP_002943458.1">
    <property type="nucleotide sequence ID" value="NZ_CP012543.1"/>
</dbReference>
<dbReference type="Proteomes" id="UP000502377">
    <property type="component" value="Chromosome"/>
</dbReference>
<feature type="binding site" evidence="2">
    <location>
        <begin position="109"/>
        <end position="110"/>
    </location>
    <ligand>
        <name>UDP-N-acetyl-alpha-D-muramoyl-L-alanyl-D-glutamate</name>
        <dbReference type="ChEBI" id="CHEBI:83900"/>
    </ligand>
</feature>
<keyword evidence="2" id="KW-0963">Cytoplasm</keyword>
<feature type="binding site" evidence="2">
    <location>
        <begin position="349"/>
        <end position="352"/>
    </location>
    <ligand>
        <name>meso-2,6-diaminopimelate</name>
        <dbReference type="ChEBI" id="CHEBI:57791"/>
    </ligand>
</feature>
<keyword evidence="2 3" id="KW-0573">Peptidoglycan synthesis</keyword>
<dbReference type="PANTHER" id="PTHR23135">
    <property type="entry name" value="MUR LIGASE FAMILY MEMBER"/>
    <property type="match status" value="1"/>
</dbReference>
<dbReference type="NCBIfam" id="TIGR01085">
    <property type="entry name" value="murE"/>
    <property type="match status" value="1"/>
</dbReference>
<feature type="binding site" evidence="2">
    <location>
        <position position="136"/>
    </location>
    <ligand>
        <name>UDP-N-acetyl-alpha-D-muramoyl-L-alanyl-D-glutamate</name>
        <dbReference type="ChEBI" id="CHEBI:83900"/>
    </ligand>
</feature>
<comment type="similarity">
    <text evidence="1 2">Belongs to the MurCDEF family. MurE subfamily.</text>
</comment>
<dbReference type="Pfam" id="PF02875">
    <property type="entry name" value="Mur_ligase_C"/>
    <property type="match status" value="1"/>
</dbReference>
<evidence type="ECO:0000313" key="6">
    <source>
        <dbReference type="EMBL" id="QCD45817.1"/>
    </source>
</evidence>
<dbReference type="Gene3D" id="3.90.190.20">
    <property type="entry name" value="Mur ligase, C-terminal domain"/>
    <property type="match status" value="1"/>
</dbReference>
<comment type="PTM">
    <text evidence="2">Carboxylation is probably crucial for Mg(2+) binding and, consequently, for the gamma-phosphate positioning of ATP.</text>
</comment>
<dbReference type="GO" id="GO:0008765">
    <property type="term" value="F:UDP-N-acetylmuramoylalanyl-D-glutamate-2,6-diaminopimelate ligase activity"/>
    <property type="evidence" value="ECO:0007669"/>
    <property type="project" value="UniProtKB-UniRule"/>
</dbReference>
<reference evidence="6 7" key="1">
    <citation type="submission" date="2016-07" db="EMBL/GenBank/DDBJ databases">
        <title>Comparative genomics of the Campylobacter concisus group.</title>
        <authorList>
            <person name="Miller W.G."/>
            <person name="Yee E."/>
            <person name="Chapman M.H."/>
            <person name="Huynh S."/>
            <person name="Bono J.L."/>
            <person name="On S.L.W."/>
            <person name="StLeger J."/>
            <person name="Foster G."/>
            <person name="Parker C.T."/>
        </authorList>
    </citation>
    <scope>NUCLEOTIDE SEQUENCE [LARGE SCALE GENOMIC DNA]</scope>
    <source>
        <strain evidence="6 7">ATCC 33238</strain>
    </source>
</reference>
<dbReference type="GO" id="GO:0005737">
    <property type="term" value="C:cytoplasm"/>
    <property type="evidence" value="ECO:0007669"/>
    <property type="project" value="UniProtKB-SubCell"/>
</dbReference>
<accession>A0A6G5QJQ6</accession>
<dbReference type="UniPathway" id="UPA00219"/>
<dbReference type="InterPro" id="IPR036565">
    <property type="entry name" value="Mur-like_cat_sf"/>
</dbReference>
<evidence type="ECO:0000259" key="4">
    <source>
        <dbReference type="Pfam" id="PF02875"/>
    </source>
</evidence>